<dbReference type="EMBL" id="PDLM01000004">
    <property type="protein sequence ID" value="RDW79906.1"/>
    <property type="molecule type" value="Genomic_DNA"/>
</dbReference>
<name>A0A3D8S0W2_9HELO</name>
<comment type="caution">
    <text evidence="2">The sequence shown here is derived from an EMBL/GenBank/DDBJ whole genome shotgun (WGS) entry which is preliminary data.</text>
</comment>
<accession>A0A3D8S0W2</accession>
<evidence type="ECO:0000256" key="1">
    <source>
        <dbReference type="SAM" id="MobiDB-lite"/>
    </source>
</evidence>
<protein>
    <submittedName>
        <fullName evidence="2">Uncharacterized protein</fullName>
    </submittedName>
</protein>
<sequence length="192" mass="20145">MRFSFAIDKPVRLSVKQAGCQSRYPSISHAAGASVGQPTSRKPVGDGSIRRSPDPCCKPASPSGHNLGRCSPGSIFHAAKGLAAPLGPNAADRPQEPCMEDECALPIRKPSWDPSLQDTTYHHSTVRAGQRRERVNASFSHPTPQAAGGPSTVGASLGVGVWMRKLQGLGFGLAEISRSGNLLSSELAVDHG</sequence>
<keyword evidence="3" id="KW-1185">Reference proteome</keyword>
<gene>
    <name evidence="2" type="ORF">BP6252_04544</name>
</gene>
<organism evidence="2 3">
    <name type="scientific">Coleophoma cylindrospora</name>
    <dbReference type="NCBI Taxonomy" id="1849047"/>
    <lineage>
        <taxon>Eukaryota</taxon>
        <taxon>Fungi</taxon>
        <taxon>Dikarya</taxon>
        <taxon>Ascomycota</taxon>
        <taxon>Pezizomycotina</taxon>
        <taxon>Leotiomycetes</taxon>
        <taxon>Helotiales</taxon>
        <taxon>Dermateaceae</taxon>
        <taxon>Coleophoma</taxon>
    </lineage>
</organism>
<feature type="region of interest" description="Disordered" evidence="1">
    <location>
        <begin position="29"/>
        <end position="63"/>
    </location>
</feature>
<proteinExistence type="predicted"/>
<evidence type="ECO:0000313" key="3">
    <source>
        <dbReference type="Proteomes" id="UP000256645"/>
    </source>
</evidence>
<dbReference type="AlphaFoldDB" id="A0A3D8S0W2"/>
<reference evidence="2 3" key="1">
    <citation type="journal article" date="2018" name="IMA Fungus">
        <title>IMA Genome-F 9: Draft genome sequence of Annulohypoxylon stygium, Aspergillus mulundensis, Berkeleyomyces basicola (syn. Thielaviopsis basicola), Ceratocystis smalleyi, two Cercospora beticola strains, Coleophoma cylindrospora, Fusarium fracticaudum, Phialophora cf. hyalina, and Morchella septimelata.</title>
        <authorList>
            <person name="Wingfield B.D."/>
            <person name="Bills G.F."/>
            <person name="Dong Y."/>
            <person name="Huang W."/>
            <person name="Nel W.J."/>
            <person name="Swalarsk-Parry B.S."/>
            <person name="Vaghefi N."/>
            <person name="Wilken P.M."/>
            <person name="An Z."/>
            <person name="de Beer Z.W."/>
            <person name="De Vos L."/>
            <person name="Chen L."/>
            <person name="Duong T.A."/>
            <person name="Gao Y."/>
            <person name="Hammerbacher A."/>
            <person name="Kikkert J.R."/>
            <person name="Li Y."/>
            <person name="Li H."/>
            <person name="Li K."/>
            <person name="Li Q."/>
            <person name="Liu X."/>
            <person name="Ma X."/>
            <person name="Naidoo K."/>
            <person name="Pethybridge S.J."/>
            <person name="Sun J."/>
            <person name="Steenkamp E.T."/>
            <person name="van der Nest M.A."/>
            <person name="van Wyk S."/>
            <person name="Wingfield M.J."/>
            <person name="Xiong C."/>
            <person name="Yue Q."/>
            <person name="Zhang X."/>
        </authorList>
    </citation>
    <scope>NUCLEOTIDE SEQUENCE [LARGE SCALE GENOMIC DNA]</scope>
    <source>
        <strain evidence="2 3">BP6252</strain>
    </source>
</reference>
<evidence type="ECO:0000313" key="2">
    <source>
        <dbReference type="EMBL" id="RDW79906.1"/>
    </source>
</evidence>
<dbReference type="Proteomes" id="UP000256645">
    <property type="component" value="Unassembled WGS sequence"/>
</dbReference>